<evidence type="ECO:0000313" key="3">
    <source>
        <dbReference type="EMBL" id="MBB5135756.1"/>
    </source>
</evidence>
<dbReference type="InterPro" id="IPR014729">
    <property type="entry name" value="Rossmann-like_a/b/a_fold"/>
</dbReference>
<name>A0A840PAP8_9ACTN</name>
<reference evidence="3 4" key="1">
    <citation type="submission" date="2020-08" db="EMBL/GenBank/DDBJ databases">
        <title>Genomic Encyclopedia of Type Strains, Phase IV (KMG-IV): sequencing the most valuable type-strain genomes for metagenomic binning, comparative biology and taxonomic classification.</title>
        <authorList>
            <person name="Goeker M."/>
        </authorList>
    </citation>
    <scope>NUCLEOTIDE SEQUENCE [LARGE SCALE GENOMIC DNA]</scope>
    <source>
        <strain evidence="3 4">DSM 45615</strain>
    </source>
</reference>
<dbReference type="PANTHER" id="PTHR46268:SF6">
    <property type="entry name" value="UNIVERSAL STRESS PROTEIN UP12"/>
    <property type="match status" value="1"/>
</dbReference>
<dbReference type="Pfam" id="PF00582">
    <property type="entry name" value="Usp"/>
    <property type="match status" value="2"/>
</dbReference>
<gene>
    <name evidence="3" type="ORF">HNP84_005500</name>
</gene>
<dbReference type="AlphaFoldDB" id="A0A840PAP8"/>
<dbReference type="SUPFAM" id="SSF52402">
    <property type="entry name" value="Adenine nucleotide alpha hydrolases-like"/>
    <property type="match status" value="2"/>
</dbReference>
<proteinExistence type="inferred from homology"/>
<dbReference type="InterPro" id="IPR006016">
    <property type="entry name" value="UspA"/>
</dbReference>
<dbReference type="Gene3D" id="3.40.50.620">
    <property type="entry name" value="HUPs"/>
    <property type="match status" value="2"/>
</dbReference>
<dbReference type="PANTHER" id="PTHR46268">
    <property type="entry name" value="STRESS RESPONSE PROTEIN NHAX"/>
    <property type="match status" value="1"/>
</dbReference>
<dbReference type="InterPro" id="IPR006015">
    <property type="entry name" value="Universal_stress_UspA"/>
</dbReference>
<evidence type="ECO:0000313" key="4">
    <source>
        <dbReference type="Proteomes" id="UP000578449"/>
    </source>
</evidence>
<evidence type="ECO:0000256" key="1">
    <source>
        <dbReference type="ARBA" id="ARBA00008791"/>
    </source>
</evidence>
<sequence>MRAADYAHRPILVGYDGSPSAGAAMLWAAREATARYAPLLVVHAWRWPAEIRPVGGTAMEAMRHHAELLLAKGVADIKAAVPGVTVRSRLEPGSPAAALLTHEAEAQMIVVGARGRGGFDRLRIGSTAVQTAAYARRVVVVTAGRRHDDGPVVLGVDATPGGDAALALAFEEAALRGLPLHAVQSSAGDPDRRRELEARFQHDVAPWCAKYPYVELVTHTGDTPLAEALPAAGVNASLIVVGEEGRHGPADLPLGMVTQAVLHAAPCPVAVVHGA</sequence>
<feature type="domain" description="UspA" evidence="2">
    <location>
        <begin position="152"/>
        <end position="273"/>
    </location>
</feature>
<comment type="similarity">
    <text evidence="1">Belongs to the universal stress protein A family.</text>
</comment>
<protein>
    <submittedName>
        <fullName evidence="3">Nucleotide-binding universal stress UspA family protein</fullName>
    </submittedName>
</protein>
<dbReference type="EMBL" id="JACHGN010000012">
    <property type="protein sequence ID" value="MBB5135756.1"/>
    <property type="molecule type" value="Genomic_DNA"/>
</dbReference>
<accession>A0A840PAP8</accession>
<dbReference type="Proteomes" id="UP000578449">
    <property type="component" value="Unassembled WGS sequence"/>
</dbReference>
<dbReference type="PRINTS" id="PR01438">
    <property type="entry name" value="UNVRSLSTRESS"/>
</dbReference>
<dbReference type="RefSeq" id="WP_185052693.1">
    <property type="nucleotide sequence ID" value="NZ_BAABIX010000037.1"/>
</dbReference>
<comment type="caution">
    <text evidence="3">The sequence shown here is derived from an EMBL/GenBank/DDBJ whole genome shotgun (WGS) entry which is preliminary data.</text>
</comment>
<organism evidence="3 4">
    <name type="scientific">Thermocatellispora tengchongensis</name>
    <dbReference type="NCBI Taxonomy" id="1073253"/>
    <lineage>
        <taxon>Bacteria</taxon>
        <taxon>Bacillati</taxon>
        <taxon>Actinomycetota</taxon>
        <taxon>Actinomycetes</taxon>
        <taxon>Streptosporangiales</taxon>
        <taxon>Streptosporangiaceae</taxon>
        <taxon>Thermocatellispora</taxon>
    </lineage>
</organism>
<feature type="domain" description="UspA" evidence="2">
    <location>
        <begin position="9"/>
        <end position="141"/>
    </location>
</feature>
<keyword evidence="4" id="KW-1185">Reference proteome</keyword>
<evidence type="ECO:0000259" key="2">
    <source>
        <dbReference type="Pfam" id="PF00582"/>
    </source>
</evidence>